<sequence length="412" mass="45738">MKSVFYLRLVQQDAFPLGTAECYYLVQTYNLYPCAKSETSMGTANLQSWVYTGGYGIGTMNINPDEKSPFFLTAFGQYPSLSTGGYDFGLQHDTIGVIGGNNILTGKATVVVVSCPKDTYKLTLEYTVVENWGPTQYTHQNFLFKNRQAYVNQVNPNDPRSIYRLGQYDMYSLATGTLVGKIYYQVYGDSLTNTGIGYEVLSMDDSIFFANIQASYTDILSPTTKLKNVQGCIAGGQRFVSYINYGNFYYNLFPRTTDVAMGFYYNTTSSLQPLVTHTIPVLFTDKQTQVFVISSGGNPQSVIRLGVFSMLNPETKQRVGSAYFQTYVLSETDGIGFTMYQFENGGLLFGSYLTTLTNPFDPQSISSPEVSITCTSGAPFQDTNWGYARSVNLSETDRLTTFILGINTSTPL</sequence>
<dbReference type="AlphaFoldDB" id="A0A6C0ICI7"/>
<reference evidence="1" key="1">
    <citation type="journal article" date="2020" name="Nature">
        <title>Giant virus diversity and host interactions through global metagenomics.</title>
        <authorList>
            <person name="Schulz F."/>
            <person name="Roux S."/>
            <person name="Paez-Espino D."/>
            <person name="Jungbluth S."/>
            <person name="Walsh D.A."/>
            <person name="Denef V.J."/>
            <person name="McMahon K.D."/>
            <person name="Konstantinidis K.T."/>
            <person name="Eloe-Fadrosh E.A."/>
            <person name="Kyrpides N.C."/>
            <person name="Woyke T."/>
        </authorList>
    </citation>
    <scope>NUCLEOTIDE SEQUENCE</scope>
    <source>
        <strain evidence="1">GVMAG-M-3300023184-71</strain>
    </source>
</reference>
<protein>
    <submittedName>
        <fullName evidence="1">Uncharacterized protein</fullName>
    </submittedName>
</protein>
<accession>A0A6C0ICI7</accession>
<dbReference type="EMBL" id="MN740157">
    <property type="protein sequence ID" value="QHT90754.1"/>
    <property type="molecule type" value="Genomic_DNA"/>
</dbReference>
<proteinExistence type="predicted"/>
<name>A0A6C0ICI7_9ZZZZ</name>
<evidence type="ECO:0000313" key="1">
    <source>
        <dbReference type="EMBL" id="QHT90754.1"/>
    </source>
</evidence>
<organism evidence="1">
    <name type="scientific">viral metagenome</name>
    <dbReference type="NCBI Taxonomy" id="1070528"/>
    <lineage>
        <taxon>unclassified sequences</taxon>
        <taxon>metagenomes</taxon>
        <taxon>organismal metagenomes</taxon>
    </lineage>
</organism>